<evidence type="ECO:0008006" key="9">
    <source>
        <dbReference type="Google" id="ProtNLM"/>
    </source>
</evidence>
<sequence>MAAGVLRNAIKQKFPGHYIQQRHSFSDRFTKTPATNNITSPSHYNNYSQQSKAYYSRFPQSIYRKAKEVDFSGPVNVISTPFLSKSGLVGWYLNMIKTRPILTKSITSALIYTVADFSSQKIVSPSSEPYDVVRTLRMAGYGMLILGPSLHFWFNFVSKALPKRDLFTTMTKIVMGQTLYGPLMTVVFFSVNASLQGENGEEIVARLKRDLVPTMISGVMYWPLCDFVTFKFIPVQLQPLVSNSFSYLWTVYMTYMASLDKAAPFYRLQGNCKKQNLGAFKFCRLKPFSHVYHCLRAISCYDTETVNIALFLSSSIKFINNSIIVTVQWTNNSDADYRIHPSNLQTLLAVSGSLGASLGIIALCHIYRGQSKGYLSLSCTQIGGPSHPVTPVPTISSQETAANEWTESLVNVDEVDAKLGKKPSKSDGKRAKKALGNSATQV</sequence>
<accession>A0AAD8IZX1</accession>
<organism evidence="7 8">
    <name type="scientific">Heracleum sosnowskyi</name>
    <dbReference type="NCBI Taxonomy" id="360622"/>
    <lineage>
        <taxon>Eukaryota</taxon>
        <taxon>Viridiplantae</taxon>
        <taxon>Streptophyta</taxon>
        <taxon>Embryophyta</taxon>
        <taxon>Tracheophyta</taxon>
        <taxon>Spermatophyta</taxon>
        <taxon>Magnoliopsida</taxon>
        <taxon>eudicotyledons</taxon>
        <taxon>Gunneridae</taxon>
        <taxon>Pentapetalae</taxon>
        <taxon>asterids</taxon>
        <taxon>campanulids</taxon>
        <taxon>Apiales</taxon>
        <taxon>Apiaceae</taxon>
        <taxon>Apioideae</taxon>
        <taxon>apioid superclade</taxon>
        <taxon>Tordylieae</taxon>
        <taxon>Tordyliinae</taxon>
        <taxon>Heracleum</taxon>
    </lineage>
</organism>
<name>A0AAD8IZX1_9APIA</name>
<keyword evidence="8" id="KW-1185">Reference proteome</keyword>
<evidence type="ECO:0000313" key="7">
    <source>
        <dbReference type="EMBL" id="KAK1395124.1"/>
    </source>
</evidence>
<dbReference type="PANTHER" id="PTHR11266">
    <property type="entry name" value="PEROXISOMAL MEMBRANE PROTEIN 2, PXMP2 MPV17"/>
    <property type="match status" value="1"/>
</dbReference>
<keyword evidence="5" id="KW-0472">Membrane</keyword>
<feature type="compositionally biased region" description="Basic and acidic residues" evidence="6">
    <location>
        <begin position="416"/>
        <end position="429"/>
    </location>
</feature>
<proteinExistence type="inferred from homology"/>
<comment type="similarity">
    <text evidence="2">Belongs to the peroxisomal membrane protein PXMP2/4 family.</text>
</comment>
<evidence type="ECO:0000313" key="8">
    <source>
        <dbReference type="Proteomes" id="UP001237642"/>
    </source>
</evidence>
<dbReference type="InterPro" id="IPR007248">
    <property type="entry name" value="Mpv17_PMP22"/>
</dbReference>
<dbReference type="Pfam" id="PF04117">
    <property type="entry name" value="Mpv17_PMP22"/>
    <property type="match status" value="1"/>
</dbReference>
<gene>
    <name evidence="7" type="ORF">POM88_014180</name>
</gene>
<dbReference type="EMBL" id="JAUIZM010000003">
    <property type="protein sequence ID" value="KAK1395124.1"/>
    <property type="molecule type" value="Genomic_DNA"/>
</dbReference>
<reference evidence="7" key="2">
    <citation type="submission" date="2023-05" db="EMBL/GenBank/DDBJ databases">
        <authorList>
            <person name="Schelkunov M.I."/>
        </authorList>
    </citation>
    <scope>NUCLEOTIDE SEQUENCE</scope>
    <source>
        <strain evidence="7">Hsosn_3</strain>
        <tissue evidence="7">Leaf</tissue>
    </source>
</reference>
<dbReference type="AlphaFoldDB" id="A0AAD8IZX1"/>
<reference evidence="7" key="1">
    <citation type="submission" date="2023-02" db="EMBL/GenBank/DDBJ databases">
        <title>Genome of toxic invasive species Heracleum sosnowskyi carries increased number of genes despite the absence of recent whole-genome duplications.</title>
        <authorList>
            <person name="Schelkunov M."/>
            <person name="Shtratnikova V."/>
            <person name="Makarenko M."/>
            <person name="Klepikova A."/>
            <person name="Omelchenko D."/>
            <person name="Novikova G."/>
            <person name="Obukhova E."/>
            <person name="Bogdanov V."/>
            <person name="Penin A."/>
            <person name="Logacheva M."/>
        </authorList>
    </citation>
    <scope>NUCLEOTIDE SEQUENCE</scope>
    <source>
        <strain evidence="7">Hsosn_3</strain>
        <tissue evidence="7">Leaf</tissue>
    </source>
</reference>
<evidence type="ECO:0000256" key="6">
    <source>
        <dbReference type="SAM" id="MobiDB-lite"/>
    </source>
</evidence>
<evidence type="ECO:0000256" key="3">
    <source>
        <dbReference type="ARBA" id="ARBA00022692"/>
    </source>
</evidence>
<comment type="caution">
    <text evidence="7">The sequence shown here is derived from an EMBL/GenBank/DDBJ whole genome shotgun (WGS) entry which is preliminary data.</text>
</comment>
<dbReference type="PANTHER" id="PTHR11266:SF18">
    <property type="entry name" value="OS12G0508100 PROTEIN"/>
    <property type="match status" value="1"/>
</dbReference>
<protein>
    <recommendedName>
        <fullName evidence="9">PXMP2/4 family protein 4</fullName>
    </recommendedName>
</protein>
<evidence type="ECO:0000256" key="1">
    <source>
        <dbReference type="ARBA" id="ARBA00004141"/>
    </source>
</evidence>
<evidence type="ECO:0000256" key="5">
    <source>
        <dbReference type="ARBA" id="ARBA00023136"/>
    </source>
</evidence>
<keyword evidence="4" id="KW-1133">Transmembrane helix</keyword>
<comment type="subcellular location">
    <subcellularLocation>
        <location evidence="1">Membrane</location>
        <topology evidence="1">Multi-pass membrane protein</topology>
    </subcellularLocation>
</comment>
<evidence type="ECO:0000256" key="4">
    <source>
        <dbReference type="ARBA" id="ARBA00022989"/>
    </source>
</evidence>
<feature type="region of interest" description="Disordered" evidence="6">
    <location>
        <begin position="416"/>
        <end position="442"/>
    </location>
</feature>
<evidence type="ECO:0000256" key="2">
    <source>
        <dbReference type="ARBA" id="ARBA00006824"/>
    </source>
</evidence>
<dbReference type="GO" id="GO:0005737">
    <property type="term" value="C:cytoplasm"/>
    <property type="evidence" value="ECO:0007669"/>
    <property type="project" value="TreeGrafter"/>
</dbReference>
<dbReference type="GO" id="GO:0016020">
    <property type="term" value="C:membrane"/>
    <property type="evidence" value="ECO:0007669"/>
    <property type="project" value="UniProtKB-SubCell"/>
</dbReference>
<dbReference type="Proteomes" id="UP001237642">
    <property type="component" value="Unassembled WGS sequence"/>
</dbReference>
<keyword evidence="3" id="KW-0812">Transmembrane</keyword>